<dbReference type="AlphaFoldDB" id="A0AAV4SNI1"/>
<feature type="compositionally biased region" description="Polar residues" evidence="1">
    <location>
        <begin position="106"/>
        <end position="126"/>
    </location>
</feature>
<proteinExistence type="predicted"/>
<gene>
    <name evidence="2" type="ORF">CDAR_1001</name>
    <name evidence="3" type="ORF">CDAR_1191</name>
</gene>
<feature type="region of interest" description="Disordered" evidence="1">
    <location>
        <begin position="80"/>
        <end position="126"/>
    </location>
</feature>
<sequence length="126" mass="14380">MSCSISLRSGNKAMGRSHHLVEGTRLPWLCSMPCCRSVRLKPYSAVNNNGTILREDILTPTISLWGEALTQKQFISTHATYIKQTPNPPPPSNEKRERWDIPELVRNSTTRQNDQQYPSNRGTRKM</sequence>
<evidence type="ECO:0000313" key="4">
    <source>
        <dbReference type="Proteomes" id="UP001054837"/>
    </source>
</evidence>
<comment type="caution">
    <text evidence="3">The sequence shown here is derived from an EMBL/GenBank/DDBJ whole genome shotgun (WGS) entry which is preliminary data.</text>
</comment>
<dbReference type="Proteomes" id="UP001054837">
    <property type="component" value="Unassembled WGS sequence"/>
</dbReference>
<protein>
    <submittedName>
        <fullName evidence="3">Uncharacterized protein</fullName>
    </submittedName>
</protein>
<name>A0AAV4SNI1_9ARAC</name>
<evidence type="ECO:0000256" key="1">
    <source>
        <dbReference type="SAM" id="MobiDB-lite"/>
    </source>
</evidence>
<dbReference type="EMBL" id="BPLQ01008155">
    <property type="protein sequence ID" value="GIY35320.1"/>
    <property type="molecule type" value="Genomic_DNA"/>
</dbReference>
<dbReference type="EMBL" id="BPLQ01008155">
    <property type="protein sequence ID" value="GIY35293.1"/>
    <property type="molecule type" value="Genomic_DNA"/>
</dbReference>
<accession>A0AAV4SNI1</accession>
<feature type="compositionally biased region" description="Basic and acidic residues" evidence="1">
    <location>
        <begin position="93"/>
        <end position="103"/>
    </location>
</feature>
<evidence type="ECO:0000313" key="3">
    <source>
        <dbReference type="EMBL" id="GIY35320.1"/>
    </source>
</evidence>
<evidence type="ECO:0000313" key="2">
    <source>
        <dbReference type="EMBL" id="GIY35293.1"/>
    </source>
</evidence>
<keyword evidence="4" id="KW-1185">Reference proteome</keyword>
<reference evidence="3 4" key="1">
    <citation type="submission" date="2021-06" db="EMBL/GenBank/DDBJ databases">
        <title>Caerostris darwini draft genome.</title>
        <authorList>
            <person name="Kono N."/>
            <person name="Arakawa K."/>
        </authorList>
    </citation>
    <scope>NUCLEOTIDE SEQUENCE [LARGE SCALE GENOMIC DNA]</scope>
</reference>
<organism evidence="3 4">
    <name type="scientific">Caerostris darwini</name>
    <dbReference type="NCBI Taxonomy" id="1538125"/>
    <lineage>
        <taxon>Eukaryota</taxon>
        <taxon>Metazoa</taxon>
        <taxon>Ecdysozoa</taxon>
        <taxon>Arthropoda</taxon>
        <taxon>Chelicerata</taxon>
        <taxon>Arachnida</taxon>
        <taxon>Araneae</taxon>
        <taxon>Araneomorphae</taxon>
        <taxon>Entelegynae</taxon>
        <taxon>Araneoidea</taxon>
        <taxon>Araneidae</taxon>
        <taxon>Caerostris</taxon>
    </lineage>
</organism>